<accession>A0ABY5WCZ4</accession>
<gene>
    <name evidence="2" type="ORF">Dfulv_18095</name>
</gene>
<proteinExistence type="predicted"/>
<dbReference type="Proteomes" id="UP001059617">
    <property type="component" value="Chromosome"/>
</dbReference>
<keyword evidence="3" id="KW-1185">Reference proteome</keyword>
<reference evidence="2" key="1">
    <citation type="submission" date="2021-04" db="EMBL/GenBank/DDBJ databases">
        <authorList>
            <person name="Hartkoorn R.C."/>
            <person name="Beaudoing E."/>
            <person name="Hot D."/>
        </authorList>
    </citation>
    <scope>NUCLEOTIDE SEQUENCE</scope>
    <source>
        <strain evidence="2">NRRL B-16292</strain>
    </source>
</reference>
<dbReference type="SUPFAM" id="SSF54427">
    <property type="entry name" value="NTF2-like"/>
    <property type="match status" value="1"/>
</dbReference>
<feature type="domain" description="SnoaL-like" evidence="1">
    <location>
        <begin position="8"/>
        <end position="112"/>
    </location>
</feature>
<dbReference type="Pfam" id="PF12680">
    <property type="entry name" value="SnoaL_2"/>
    <property type="match status" value="1"/>
</dbReference>
<evidence type="ECO:0000313" key="3">
    <source>
        <dbReference type="Proteomes" id="UP001059617"/>
    </source>
</evidence>
<evidence type="ECO:0000313" key="2">
    <source>
        <dbReference type="EMBL" id="UWP87462.1"/>
    </source>
</evidence>
<sequence>MDPDIELVLRAYAAFAAGDIEGAVRDLHPDVEWIEPDEFPNGGRHVGPAAVARYLRASYDGWLELHSEPFATRRGDRIVVVHHVHGVLQDLSVHEATVADVFTVAGGKVVRMTAYADPAQVPD</sequence>
<dbReference type="InterPro" id="IPR032710">
    <property type="entry name" value="NTF2-like_dom_sf"/>
</dbReference>
<evidence type="ECO:0000259" key="1">
    <source>
        <dbReference type="Pfam" id="PF12680"/>
    </source>
</evidence>
<reference evidence="2" key="2">
    <citation type="submission" date="2022-09" db="EMBL/GenBank/DDBJ databases">
        <title>Biosynthetic gene clusters of Dactylosporangioum fulvum.</title>
        <authorList>
            <person name="Caradec T."/>
        </authorList>
    </citation>
    <scope>NUCLEOTIDE SEQUENCE</scope>
    <source>
        <strain evidence="2">NRRL B-16292</strain>
    </source>
</reference>
<dbReference type="Gene3D" id="3.10.450.50">
    <property type="match status" value="1"/>
</dbReference>
<protein>
    <submittedName>
        <fullName evidence="2">Nuclear transport factor 2 family protein</fullName>
    </submittedName>
</protein>
<dbReference type="EMBL" id="CP073720">
    <property type="protein sequence ID" value="UWP87462.1"/>
    <property type="molecule type" value="Genomic_DNA"/>
</dbReference>
<dbReference type="InterPro" id="IPR037401">
    <property type="entry name" value="SnoaL-like"/>
</dbReference>
<name>A0ABY5WCZ4_9ACTN</name>
<organism evidence="2 3">
    <name type="scientific">Dactylosporangium fulvum</name>
    <dbReference type="NCBI Taxonomy" id="53359"/>
    <lineage>
        <taxon>Bacteria</taxon>
        <taxon>Bacillati</taxon>
        <taxon>Actinomycetota</taxon>
        <taxon>Actinomycetes</taxon>
        <taxon>Micromonosporales</taxon>
        <taxon>Micromonosporaceae</taxon>
        <taxon>Dactylosporangium</taxon>
    </lineage>
</organism>